<feature type="domain" description="OmpR/PhoB-type" evidence="4">
    <location>
        <begin position="2"/>
        <end position="101"/>
    </location>
</feature>
<dbReference type="InterPro" id="IPR016032">
    <property type="entry name" value="Sig_transdc_resp-reg_C-effctor"/>
</dbReference>
<feature type="transmembrane region" description="Helical" evidence="3">
    <location>
        <begin position="161"/>
        <end position="181"/>
    </location>
</feature>
<dbReference type="GO" id="GO:0000160">
    <property type="term" value="P:phosphorelay signal transduction system"/>
    <property type="evidence" value="ECO:0007669"/>
    <property type="project" value="InterPro"/>
</dbReference>
<dbReference type="PROSITE" id="PS51755">
    <property type="entry name" value="OMPR_PHOB"/>
    <property type="match status" value="1"/>
</dbReference>
<dbReference type="KEGG" id="vqi:CCZ37_07335"/>
<evidence type="ECO:0000256" key="2">
    <source>
        <dbReference type="PROSITE-ProRule" id="PRU01091"/>
    </source>
</evidence>
<dbReference type="AlphaFoldDB" id="A0A223MY19"/>
<dbReference type="SUPFAM" id="SSF46894">
    <property type="entry name" value="C-terminal effector domain of the bipartite response regulators"/>
    <property type="match status" value="1"/>
</dbReference>
<name>A0A223MY19_9VIBR</name>
<keyword evidence="3" id="KW-1133">Transmembrane helix</keyword>
<dbReference type="RefSeq" id="WP_094500173.1">
    <property type="nucleotide sequence ID" value="NZ_CAWNHI010000001.1"/>
</dbReference>
<keyword evidence="6" id="KW-1185">Reference proteome</keyword>
<reference evidence="5 6" key="1">
    <citation type="submission" date="2017-08" db="EMBL/GenBank/DDBJ databases">
        <title>The Vibrio qinghaiensis sp.-Q67 is a luminous bacteria isolated firstly from Qinghai lake, Qinghai province, China, which has been proved to be very sensitive to detect environmental and food pollutants. Therefore, complete genome analysis of V. qinghaiensis sp.-Q67 highlights the potential application of this strain on detection of hazards in the contaminated environments.</title>
        <authorList>
            <person name="Gong L."/>
        </authorList>
    </citation>
    <scope>NUCLEOTIDE SEQUENCE [LARGE SCALE GENOMIC DNA]</scope>
    <source>
        <strain evidence="5 6">Q67</strain>
    </source>
</reference>
<dbReference type="GO" id="GO:0003677">
    <property type="term" value="F:DNA binding"/>
    <property type="evidence" value="ECO:0007669"/>
    <property type="project" value="UniProtKB-UniRule"/>
</dbReference>
<keyword evidence="1 2" id="KW-0238">DNA-binding</keyword>
<sequence length="182" mass="20660">MERNYVLGQQVIFDSLKGEIFTDEKIVGLGSRDAAILKLLCEKSNHVILKEEIHEKVWGKVLVSDTSLTKAISNLRKSLAVFEEVSCEIKTIPKEGYMLIADEPFTDALWLDTPPAFEIKNVVSSERTLIDRPTLNSKMNHEFSSEAINENYSFLKENSGYLIVAMLVLIASFFTLFFMVFL</sequence>
<gene>
    <name evidence="5" type="ORF">CCZ37_07335</name>
</gene>
<evidence type="ECO:0000256" key="1">
    <source>
        <dbReference type="ARBA" id="ARBA00023125"/>
    </source>
</evidence>
<evidence type="ECO:0000313" key="5">
    <source>
        <dbReference type="EMBL" id="ASU22414.1"/>
    </source>
</evidence>
<protein>
    <submittedName>
        <fullName evidence="5">Transcriptional regulator</fullName>
    </submittedName>
</protein>
<dbReference type="GO" id="GO:0006355">
    <property type="term" value="P:regulation of DNA-templated transcription"/>
    <property type="evidence" value="ECO:0007669"/>
    <property type="project" value="InterPro"/>
</dbReference>
<dbReference type="InterPro" id="IPR001867">
    <property type="entry name" value="OmpR/PhoB-type_DNA-bd"/>
</dbReference>
<dbReference type="InterPro" id="IPR036388">
    <property type="entry name" value="WH-like_DNA-bd_sf"/>
</dbReference>
<dbReference type="EMBL" id="CP022741">
    <property type="protein sequence ID" value="ASU22414.1"/>
    <property type="molecule type" value="Genomic_DNA"/>
</dbReference>
<keyword evidence="3" id="KW-0812">Transmembrane</keyword>
<organism evidence="5 6">
    <name type="scientific">Vibrio qinghaiensis</name>
    <dbReference type="NCBI Taxonomy" id="2025808"/>
    <lineage>
        <taxon>Bacteria</taxon>
        <taxon>Pseudomonadati</taxon>
        <taxon>Pseudomonadota</taxon>
        <taxon>Gammaproteobacteria</taxon>
        <taxon>Vibrionales</taxon>
        <taxon>Vibrionaceae</taxon>
        <taxon>Vibrio</taxon>
    </lineage>
</organism>
<dbReference type="Gene3D" id="1.10.10.10">
    <property type="entry name" value="Winged helix-like DNA-binding domain superfamily/Winged helix DNA-binding domain"/>
    <property type="match status" value="1"/>
</dbReference>
<dbReference type="Proteomes" id="UP000215148">
    <property type="component" value="Chromosome 1"/>
</dbReference>
<accession>A0A223MY19</accession>
<proteinExistence type="predicted"/>
<dbReference type="Pfam" id="PF00486">
    <property type="entry name" value="Trans_reg_C"/>
    <property type="match status" value="1"/>
</dbReference>
<dbReference type="CDD" id="cd00383">
    <property type="entry name" value="trans_reg_C"/>
    <property type="match status" value="1"/>
</dbReference>
<feature type="DNA-binding region" description="OmpR/PhoB-type" evidence="2">
    <location>
        <begin position="2"/>
        <end position="101"/>
    </location>
</feature>
<dbReference type="SMART" id="SM00862">
    <property type="entry name" value="Trans_reg_C"/>
    <property type="match status" value="1"/>
</dbReference>
<evidence type="ECO:0000256" key="3">
    <source>
        <dbReference type="SAM" id="Phobius"/>
    </source>
</evidence>
<keyword evidence="3" id="KW-0472">Membrane</keyword>
<evidence type="ECO:0000259" key="4">
    <source>
        <dbReference type="PROSITE" id="PS51755"/>
    </source>
</evidence>
<evidence type="ECO:0000313" key="6">
    <source>
        <dbReference type="Proteomes" id="UP000215148"/>
    </source>
</evidence>